<name>A0A6C0H841_9ZZZZ</name>
<reference evidence="1" key="1">
    <citation type="journal article" date="2020" name="Nature">
        <title>Giant virus diversity and host interactions through global metagenomics.</title>
        <authorList>
            <person name="Schulz F."/>
            <person name="Roux S."/>
            <person name="Paez-Espino D."/>
            <person name="Jungbluth S."/>
            <person name="Walsh D.A."/>
            <person name="Denef V.J."/>
            <person name="McMahon K.D."/>
            <person name="Konstantinidis K.T."/>
            <person name="Eloe-Fadrosh E.A."/>
            <person name="Kyrpides N.C."/>
            <person name="Woyke T."/>
        </authorList>
    </citation>
    <scope>NUCLEOTIDE SEQUENCE</scope>
    <source>
        <strain evidence="1">GVMAG-M-3300023179-82</strain>
    </source>
</reference>
<evidence type="ECO:0000313" key="1">
    <source>
        <dbReference type="EMBL" id="QHT76386.1"/>
    </source>
</evidence>
<organism evidence="1">
    <name type="scientific">viral metagenome</name>
    <dbReference type="NCBI Taxonomy" id="1070528"/>
    <lineage>
        <taxon>unclassified sequences</taxon>
        <taxon>metagenomes</taxon>
        <taxon>organismal metagenomes</taxon>
    </lineage>
</organism>
<proteinExistence type="predicted"/>
<protein>
    <submittedName>
        <fullName evidence="1">Uncharacterized protein</fullName>
    </submittedName>
</protein>
<sequence>MHKLLYNEITTKLIVKTKLYIFENYICNYVNNNNKKYILKKIIN</sequence>
<dbReference type="AlphaFoldDB" id="A0A6C0H841"/>
<accession>A0A6C0H841</accession>
<dbReference type="EMBL" id="MN739896">
    <property type="protein sequence ID" value="QHT76386.1"/>
    <property type="molecule type" value="Genomic_DNA"/>
</dbReference>